<dbReference type="AlphaFoldDB" id="A0A7J7RXQ7"/>
<proteinExistence type="predicted"/>
<dbReference type="Proteomes" id="UP000585614">
    <property type="component" value="Unassembled WGS sequence"/>
</dbReference>
<reference evidence="2 3" key="1">
    <citation type="journal article" date="2020" name="Nature">
        <title>Six reference-quality genomes reveal evolution of bat adaptations.</title>
        <authorList>
            <person name="Jebb D."/>
            <person name="Huang Z."/>
            <person name="Pippel M."/>
            <person name="Hughes G.M."/>
            <person name="Lavrichenko K."/>
            <person name="Devanna P."/>
            <person name="Winkler S."/>
            <person name="Jermiin L.S."/>
            <person name="Skirmuntt E.C."/>
            <person name="Katzourakis A."/>
            <person name="Burkitt-Gray L."/>
            <person name="Ray D.A."/>
            <person name="Sullivan K.A.M."/>
            <person name="Roscito J.G."/>
            <person name="Kirilenko B.M."/>
            <person name="Davalos L.M."/>
            <person name="Corthals A.P."/>
            <person name="Power M.L."/>
            <person name="Jones G."/>
            <person name="Ransome R.D."/>
            <person name="Dechmann D.K.N."/>
            <person name="Locatelli A.G."/>
            <person name="Puechmaille S.J."/>
            <person name="Fedrigo O."/>
            <person name="Jarvis E.D."/>
            <person name="Hiller M."/>
            <person name="Vernes S.C."/>
            <person name="Myers E.W."/>
            <person name="Teeling E.C."/>
        </authorList>
    </citation>
    <scope>NUCLEOTIDE SEQUENCE [LARGE SCALE GENOMIC DNA]</scope>
    <source>
        <strain evidence="2">MRhiFer1</strain>
        <tissue evidence="2">Lung</tissue>
    </source>
</reference>
<evidence type="ECO:0000313" key="2">
    <source>
        <dbReference type="EMBL" id="KAF6280986.1"/>
    </source>
</evidence>
<gene>
    <name evidence="2" type="ORF">mRhiFer1_009346</name>
</gene>
<feature type="region of interest" description="Disordered" evidence="1">
    <location>
        <begin position="61"/>
        <end position="81"/>
    </location>
</feature>
<protein>
    <submittedName>
        <fullName evidence="2">Uncharacterized protein</fullName>
    </submittedName>
</protein>
<evidence type="ECO:0000313" key="3">
    <source>
        <dbReference type="Proteomes" id="UP000585614"/>
    </source>
</evidence>
<sequence>MGRQARRWCVRERVCVLTPASEDSPYLARARSGRVDKQAGCRHSRWEIWQLWPSKKQLVRSSEKGGHCTPRHYSSESTSHSRRAAGCSLQLIHDCPSVHSESDCSPRVEDSLHLGHRQGWGCPEAAPRGHLGPTQCC</sequence>
<organism evidence="2 3">
    <name type="scientific">Rhinolophus ferrumequinum</name>
    <name type="common">Greater horseshoe bat</name>
    <dbReference type="NCBI Taxonomy" id="59479"/>
    <lineage>
        <taxon>Eukaryota</taxon>
        <taxon>Metazoa</taxon>
        <taxon>Chordata</taxon>
        <taxon>Craniata</taxon>
        <taxon>Vertebrata</taxon>
        <taxon>Euteleostomi</taxon>
        <taxon>Mammalia</taxon>
        <taxon>Eutheria</taxon>
        <taxon>Laurasiatheria</taxon>
        <taxon>Chiroptera</taxon>
        <taxon>Yinpterochiroptera</taxon>
        <taxon>Rhinolophoidea</taxon>
        <taxon>Rhinolophidae</taxon>
        <taxon>Rhinolophinae</taxon>
        <taxon>Rhinolophus</taxon>
    </lineage>
</organism>
<evidence type="ECO:0000256" key="1">
    <source>
        <dbReference type="SAM" id="MobiDB-lite"/>
    </source>
</evidence>
<comment type="caution">
    <text evidence="2">The sequence shown here is derived from an EMBL/GenBank/DDBJ whole genome shotgun (WGS) entry which is preliminary data.</text>
</comment>
<accession>A0A7J7RXQ7</accession>
<name>A0A7J7RXQ7_RHIFE</name>
<dbReference type="EMBL" id="JACAGC010000024">
    <property type="protein sequence ID" value="KAF6280986.1"/>
    <property type="molecule type" value="Genomic_DNA"/>
</dbReference>